<proteinExistence type="predicted"/>
<dbReference type="Proteomes" id="UP001273350">
    <property type="component" value="Unassembled WGS sequence"/>
</dbReference>
<sequence>MIRKVFLKLIIAQALILGSCSSDETEEKIIETPKGQVETYTVTNLLSNSGSDSYTDIADPIYYNLDENKVVDKALVQTSQWDIELSGAFNTSIKANNKLDKKSSGYQGAGTSQIFLYKSAKIEADYFDPIEMMPKRAPERSLFDKALEELTEIPAEKEMTAMSEIGLNLFMGGQEGWCFYDMGGGLFPNAGRDKEHVIYALPRIIVIKTNKGNYVKLSIQSIYKNNPEDPNRSHKPGHISFKYTIQKNGTKKFTK</sequence>
<keyword evidence="2" id="KW-1185">Reference proteome</keyword>
<reference evidence="1 2" key="1">
    <citation type="submission" date="2023-11" db="EMBL/GenBank/DDBJ databases">
        <title>Unpublished Manusciprt.</title>
        <authorList>
            <person name="Saticioglu I.B."/>
            <person name="Ay H."/>
            <person name="Ajmi N."/>
            <person name="Altun S."/>
            <person name="Duman M."/>
        </authorList>
    </citation>
    <scope>NUCLEOTIDE SEQUENCE [LARGE SCALE GENOMIC DNA]</scope>
    <source>
        <strain evidence="1 2">Fl-318</strain>
    </source>
</reference>
<dbReference type="PROSITE" id="PS51257">
    <property type="entry name" value="PROKAR_LIPOPROTEIN"/>
    <property type="match status" value="1"/>
</dbReference>
<dbReference type="EMBL" id="JAWXVI010000014">
    <property type="protein sequence ID" value="MDX6191951.1"/>
    <property type="molecule type" value="Genomic_DNA"/>
</dbReference>
<evidence type="ECO:0000313" key="2">
    <source>
        <dbReference type="Proteomes" id="UP001273350"/>
    </source>
</evidence>
<name>A0ABU4RI56_9FLAO</name>
<evidence type="ECO:0000313" key="1">
    <source>
        <dbReference type="EMBL" id="MDX6191951.1"/>
    </source>
</evidence>
<comment type="caution">
    <text evidence="1">The sequence shown here is derived from an EMBL/GenBank/DDBJ whole genome shotgun (WGS) entry which is preliminary data.</text>
</comment>
<dbReference type="InterPro" id="IPR025921">
    <property type="entry name" value="HmuY"/>
</dbReference>
<gene>
    <name evidence="1" type="ORF">SGQ83_21565</name>
</gene>
<organism evidence="1 2">
    <name type="scientific">Flavobacterium cupriresistens</name>
    <dbReference type="NCBI Taxonomy" id="2893885"/>
    <lineage>
        <taxon>Bacteria</taxon>
        <taxon>Pseudomonadati</taxon>
        <taxon>Bacteroidota</taxon>
        <taxon>Flavobacteriia</taxon>
        <taxon>Flavobacteriales</taxon>
        <taxon>Flavobacteriaceae</taxon>
        <taxon>Flavobacterium</taxon>
    </lineage>
</organism>
<dbReference type="RefSeq" id="WP_230004812.1">
    <property type="nucleotide sequence ID" value="NZ_CP087134.1"/>
</dbReference>
<protein>
    <submittedName>
        <fullName evidence="1">HmuY family protein</fullName>
    </submittedName>
</protein>
<accession>A0ABU4RI56</accession>
<dbReference type="Pfam" id="PF14064">
    <property type="entry name" value="HmuY"/>
    <property type="match status" value="1"/>
</dbReference>
<dbReference type="CDD" id="cd12105">
    <property type="entry name" value="HmuY"/>
    <property type="match status" value="1"/>
</dbReference>